<feature type="signal peptide" evidence="1">
    <location>
        <begin position="1"/>
        <end position="17"/>
    </location>
</feature>
<proteinExistence type="predicted"/>
<evidence type="ECO:0000313" key="3">
    <source>
        <dbReference type="Proteomes" id="UP001301769"/>
    </source>
</evidence>
<reference evidence="2" key="2">
    <citation type="submission" date="2023-05" db="EMBL/GenBank/DDBJ databases">
        <authorList>
            <consortium name="Lawrence Berkeley National Laboratory"/>
            <person name="Steindorff A."/>
            <person name="Hensen N."/>
            <person name="Bonometti L."/>
            <person name="Westerberg I."/>
            <person name="Brannstrom I.O."/>
            <person name="Guillou S."/>
            <person name="Cros-Aarteil S."/>
            <person name="Calhoun S."/>
            <person name="Haridas S."/>
            <person name="Kuo A."/>
            <person name="Mondo S."/>
            <person name="Pangilinan J."/>
            <person name="Riley R."/>
            <person name="Labutti K."/>
            <person name="Andreopoulos B."/>
            <person name="Lipzen A."/>
            <person name="Chen C."/>
            <person name="Yanf M."/>
            <person name="Daum C."/>
            <person name="Ng V."/>
            <person name="Clum A."/>
            <person name="Ohm R."/>
            <person name="Martin F."/>
            <person name="Silar P."/>
            <person name="Natvig D."/>
            <person name="Lalanne C."/>
            <person name="Gautier V."/>
            <person name="Ament-Velasquez S.L."/>
            <person name="Kruys A."/>
            <person name="Hutchinson M.I."/>
            <person name="Powell A.J."/>
            <person name="Barry K."/>
            <person name="Miller A.N."/>
            <person name="Grigoriev I.V."/>
            <person name="Debuchy R."/>
            <person name="Gladieux P."/>
            <person name="Thoren M.H."/>
            <person name="Johannesson H."/>
        </authorList>
    </citation>
    <scope>NUCLEOTIDE SEQUENCE</scope>
    <source>
        <strain evidence="2">PSN293</strain>
    </source>
</reference>
<reference evidence="2" key="1">
    <citation type="journal article" date="2023" name="Mol. Phylogenet. Evol.">
        <title>Genome-scale phylogeny and comparative genomics of the fungal order Sordariales.</title>
        <authorList>
            <person name="Hensen N."/>
            <person name="Bonometti L."/>
            <person name="Westerberg I."/>
            <person name="Brannstrom I.O."/>
            <person name="Guillou S."/>
            <person name="Cros-Aarteil S."/>
            <person name="Calhoun S."/>
            <person name="Haridas S."/>
            <person name="Kuo A."/>
            <person name="Mondo S."/>
            <person name="Pangilinan J."/>
            <person name="Riley R."/>
            <person name="LaButti K."/>
            <person name="Andreopoulos B."/>
            <person name="Lipzen A."/>
            <person name="Chen C."/>
            <person name="Yan M."/>
            <person name="Daum C."/>
            <person name="Ng V."/>
            <person name="Clum A."/>
            <person name="Steindorff A."/>
            <person name="Ohm R.A."/>
            <person name="Martin F."/>
            <person name="Silar P."/>
            <person name="Natvig D.O."/>
            <person name="Lalanne C."/>
            <person name="Gautier V."/>
            <person name="Ament-Velasquez S.L."/>
            <person name="Kruys A."/>
            <person name="Hutchinson M.I."/>
            <person name="Powell A.J."/>
            <person name="Barry K."/>
            <person name="Miller A.N."/>
            <person name="Grigoriev I.V."/>
            <person name="Debuchy R."/>
            <person name="Gladieux P."/>
            <person name="Hiltunen Thoren M."/>
            <person name="Johannesson H."/>
        </authorList>
    </citation>
    <scope>NUCLEOTIDE SEQUENCE</scope>
    <source>
        <strain evidence="2">PSN293</strain>
    </source>
</reference>
<keyword evidence="1" id="KW-0732">Signal</keyword>
<keyword evidence="3" id="KW-1185">Reference proteome</keyword>
<accession>A0AAN6YFT3</accession>
<comment type="caution">
    <text evidence="2">The sequence shown here is derived from an EMBL/GenBank/DDBJ whole genome shotgun (WGS) entry which is preliminary data.</text>
</comment>
<evidence type="ECO:0000313" key="2">
    <source>
        <dbReference type="EMBL" id="KAK4217678.1"/>
    </source>
</evidence>
<dbReference type="Proteomes" id="UP001301769">
    <property type="component" value="Unassembled WGS sequence"/>
</dbReference>
<evidence type="ECO:0000256" key="1">
    <source>
        <dbReference type="SAM" id="SignalP"/>
    </source>
</evidence>
<dbReference type="AlphaFoldDB" id="A0AAN6YFT3"/>
<dbReference type="EMBL" id="MU858058">
    <property type="protein sequence ID" value="KAK4217678.1"/>
    <property type="molecule type" value="Genomic_DNA"/>
</dbReference>
<organism evidence="2 3">
    <name type="scientific">Rhypophila decipiens</name>
    <dbReference type="NCBI Taxonomy" id="261697"/>
    <lineage>
        <taxon>Eukaryota</taxon>
        <taxon>Fungi</taxon>
        <taxon>Dikarya</taxon>
        <taxon>Ascomycota</taxon>
        <taxon>Pezizomycotina</taxon>
        <taxon>Sordariomycetes</taxon>
        <taxon>Sordariomycetidae</taxon>
        <taxon>Sordariales</taxon>
        <taxon>Naviculisporaceae</taxon>
        <taxon>Rhypophila</taxon>
    </lineage>
</organism>
<gene>
    <name evidence="2" type="ORF">QBC37DRAFT_448899</name>
</gene>
<name>A0AAN6YFT3_9PEZI</name>
<protein>
    <submittedName>
        <fullName evidence="2">Uncharacterized protein</fullName>
    </submittedName>
</protein>
<feature type="chain" id="PRO_5043025108" evidence="1">
    <location>
        <begin position="18"/>
        <end position="420"/>
    </location>
</feature>
<sequence length="420" mass="42909">MRTSTIVQFLLAGTAIAVPHYHAGDKADRVKRAEAATTFVAASADATGQALATVSLVVANAKSGGKASSHIKRDKDAMPAAPMPAEAPTPVYIQKRVTSVVAEAAGSATASIRPNHVKVGAGGSGAGKVVQVVGRDIEAEEELPVPNRVEGRQIKSLTLSINAGSTATASAAPLGVAASGKGRATGLSNTNGGSKRRRTVAAPEVEGVGMTPSGALSMALMNDVDLDLYRETIDNMKGYADTLEGVVRTYAEKAEAAGSLEAAVKAVNTNQLMTDLSVPLTQANDALYTGISRMALSSQRRPRRGGYQGLQNVVGTYDYTAELLALIVKLITLVTGLIDQIGQSGTTSTSSEYGGLDIINALLEGLLGGGGSNILSGTGLITTDSGTDGIINLVRSLMATVNGVMPIQGVTTDFTATLGL</sequence>